<keyword evidence="5 6" id="KW-0472">Membrane</keyword>
<dbReference type="InterPro" id="IPR001123">
    <property type="entry name" value="LeuE-type"/>
</dbReference>
<evidence type="ECO:0000256" key="3">
    <source>
        <dbReference type="ARBA" id="ARBA00022692"/>
    </source>
</evidence>
<feature type="transmembrane region" description="Helical" evidence="6">
    <location>
        <begin position="134"/>
        <end position="162"/>
    </location>
</feature>
<keyword evidence="2" id="KW-1003">Cell membrane</keyword>
<name>A0A318I1J8_9BACT</name>
<feature type="transmembrane region" description="Helical" evidence="6">
    <location>
        <begin position="93"/>
        <end position="113"/>
    </location>
</feature>
<proteinExistence type="predicted"/>
<organism evidence="7 8">
    <name type="scientific">Hoylesella shahii DSM 15611 = JCM 12083</name>
    <dbReference type="NCBI Taxonomy" id="1122991"/>
    <lineage>
        <taxon>Bacteria</taxon>
        <taxon>Pseudomonadati</taxon>
        <taxon>Bacteroidota</taxon>
        <taxon>Bacteroidia</taxon>
        <taxon>Bacteroidales</taxon>
        <taxon>Prevotellaceae</taxon>
        <taxon>Hoylesella</taxon>
    </lineage>
</organism>
<feature type="transmembrane region" description="Helical" evidence="6">
    <location>
        <begin position="25"/>
        <end position="48"/>
    </location>
</feature>
<comment type="subcellular location">
    <subcellularLocation>
        <location evidence="1">Cell membrane</location>
        <topology evidence="1">Multi-pass membrane protein</topology>
    </subcellularLocation>
</comment>
<feature type="transmembrane region" description="Helical" evidence="6">
    <location>
        <begin position="60"/>
        <end position="81"/>
    </location>
</feature>
<keyword evidence="4 6" id="KW-1133">Transmembrane helix</keyword>
<sequence>MLNPHIFCNFAFVMPLPFHIDIVDIVFKGILIGLIASAPMGPVGVLCVQRTLNKGRWYGFITGIGAAVSDMIYALVTGYGMSFIMDLITAPRTLFSLKILGSILLMFFGIYCFKSNPTKKVHFSGKAKGTLIHNGVTAFLVTFSNPLIIFLFMATFAQFAFVVPNKPWLMVGGYTGIVLGALLWWFGLTWLIDKVRGKFDNGGIILINKIIGSVVIIFSVIFLLGTIFNLYTFEY</sequence>
<protein>
    <submittedName>
        <fullName evidence="7">Threonine/homoserine/homoserine lactone efflux protein</fullName>
    </submittedName>
</protein>
<evidence type="ECO:0000256" key="1">
    <source>
        <dbReference type="ARBA" id="ARBA00004651"/>
    </source>
</evidence>
<dbReference type="GO" id="GO:0015171">
    <property type="term" value="F:amino acid transmembrane transporter activity"/>
    <property type="evidence" value="ECO:0007669"/>
    <property type="project" value="TreeGrafter"/>
</dbReference>
<gene>
    <name evidence="7" type="ORF">EJ73_00285</name>
</gene>
<reference evidence="7 8" key="1">
    <citation type="submission" date="2018-05" db="EMBL/GenBank/DDBJ databases">
        <title>Genomic Encyclopedia of Type Strains, Phase I: the one thousand microbial genomes (KMG-I) project.</title>
        <authorList>
            <person name="Kyrpides N."/>
        </authorList>
    </citation>
    <scope>NUCLEOTIDE SEQUENCE [LARGE SCALE GENOMIC DNA]</scope>
    <source>
        <strain evidence="7 8">DSM 15611</strain>
    </source>
</reference>
<dbReference type="AlphaFoldDB" id="A0A318I1J8"/>
<feature type="transmembrane region" description="Helical" evidence="6">
    <location>
        <begin position="168"/>
        <end position="192"/>
    </location>
</feature>
<dbReference type="GO" id="GO:0005886">
    <property type="term" value="C:plasma membrane"/>
    <property type="evidence" value="ECO:0007669"/>
    <property type="project" value="UniProtKB-SubCell"/>
</dbReference>
<evidence type="ECO:0000256" key="6">
    <source>
        <dbReference type="SAM" id="Phobius"/>
    </source>
</evidence>
<dbReference type="PANTHER" id="PTHR30086">
    <property type="entry name" value="ARGININE EXPORTER PROTEIN ARGO"/>
    <property type="match status" value="1"/>
</dbReference>
<evidence type="ECO:0000256" key="4">
    <source>
        <dbReference type="ARBA" id="ARBA00022989"/>
    </source>
</evidence>
<evidence type="ECO:0000313" key="7">
    <source>
        <dbReference type="EMBL" id="PXX24479.1"/>
    </source>
</evidence>
<dbReference type="Proteomes" id="UP000248314">
    <property type="component" value="Unassembled WGS sequence"/>
</dbReference>
<accession>A0A318I1J8</accession>
<evidence type="ECO:0000256" key="5">
    <source>
        <dbReference type="ARBA" id="ARBA00023136"/>
    </source>
</evidence>
<dbReference type="Pfam" id="PF01810">
    <property type="entry name" value="LysE"/>
    <property type="match status" value="1"/>
</dbReference>
<dbReference type="STRING" id="1122991.GCA_000613445_03233"/>
<keyword evidence="8" id="KW-1185">Reference proteome</keyword>
<evidence type="ECO:0000313" key="8">
    <source>
        <dbReference type="Proteomes" id="UP000248314"/>
    </source>
</evidence>
<keyword evidence="3 6" id="KW-0812">Transmembrane</keyword>
<feature type="transmembrane region" description="Helical" evidence="6">
    <location>
        <begin position="204"/>
        <end position="231"/>
    </location>
</feature>
<comment type="caution">
    <text evidence="7">The sequence shown here is derived from an EMBL/GenBank/DDBJ whole genome shotgun (WGS) entry which is preliminary data.</text>
</comment>
<dbReference type="PANTHER" id="PTHR30086:SF20">
    <property type="entry name" value="ARGININE EXPORTER PROTEIN ARGO-RELATED"/>
    <property type="match status" value="1"/>
</dbReference>
<evidence type="ECO:0000256" key="2">
    <source>
        <dbReference type="ARBA" id="ARBA00022475"/>
    </source>
</evidence>
<dbReference type="EMBL" id="QJJX01000002">
    <property type="protein sequence ID" value="PXX24479.1"/>
    <property type="molecule type" value="Genomic_DNA"/>
</dbReference>